<proteinExistence type="predicted"/>
<dbReference type="OrthoDB" id="2428620at2759"/>
<dbReference type="Proteomes" id="UP000789572">
    <property type="component" value="Unassembled WGS sequence"/>
</dbReference>
<protein>
    <submittedName>
        <fullName evidence="1">6712_t:CDS:1</fullName>
    </submittedName>
</protein>
<comment type="caution">
    <text evidence="1">The sequence shown here is derived from an EMBL/GenBank/DDBJ whole genome shotgun (WGS) entry which is preliminary data.</text>
</comment>
<dbReference type="AlphaFoldDB" id="A0A9N9D6U2"/>
<name>A0A9N9D6U2_9GLOM</name>
<dbReference type="EMBL" id="CAJVPJ010002752">
    <property type="protein sequence ID" value="CAG8628489.1"/>
    <property type="molecule type" value="Genomic_DNA"/>
</dbReference>
<reference evidence="1" key="1">
    <citation type="submission" date="2021-06" db="EMBL/GenBank/DDBJ databases">
        <authorList>
            <person name="Kallberg Y."/>
            <person name="Tangrot J."/>
            <person name="Rosling A."/>
        </authorList>
    </citation>
    <scope>NUCLEOTIDE SEQUENCE</scope>
    <source>
        <strain evidence="1">IA702</strain>
    </source>
</reference>
<gene>
    <name evidence="1" type="ORF">POCULU_LOCUS8772</name>
</gene>
<organism evidence="1 2">
    <name type="scientific">Paraglomus occultum</name>
    <dbReference type="NCBI Taxonomy" id="144539"/>
    <lineage>
        <taxon>Eukaryota</taxon>
        <taxon>Fungi</taxon>
        <taxon>Fungi incertae sedis</taxon>
        <taxon>Mucoromycota</taxon>
        <taxon>Glomeromycotina</taxon>
        <taxon>Glomeromycetes</taxon>
        <taxon>Paraglomerales</taxon>
        <taxon>Paraglomeraceae</taxon>
        <taxon>Paraglomus</taxon>
    </lineage>
</organism>
<feature type="non-terminal residue" evidence="1">
    <location>
        <position position="1"/>
    </location>
</feature>
<evidence type="ECO:0000313" key="2">
    <source>
        <dbReference type="Proteomes" id="UP000789572"/>
    </source>
</evidence>
<evidence type="ECO:0000313" key="1">
    <source>
        <dbReference type="EMBL" id="CAG8628489.1"/>
    </source>
</evidence>
<keyword evidence="2" id="KW-1185">Reference proteome</keyword>
<accession>A0A9N9D6U2</accession>
<sequence>PNNELNEINRNTEEEPDVYLMFDYDSLKREIRKEHELENEVAEQFNVESTDVVDDDQFGEWILSTGKNISRILKEFRAKIPKTKAFFYPTFFGILDLSGEDTEVKEFFTDEEWCEMTSDFSKTVTFHDVNEQEEKLLYNLLDNIEKVLGKKPNDLVTEIEKCIIEGFPKINVIRRLIQTYVYNLERLGSTTSEAAFCSNFINMMTKGILTYQQKLEYDEGEIQSLASALIANLSKKPTDRSLIGQKCDFRVTADGFEAIVGLRSGGLPEACKAKKWDDKVDLMVAMRDVILKEAIECNGVDCQDFKRIYTLGVHSYGFYYNVYAMDWRAKGLWRLGLLKKTRLPQSNGQLLMIEKLVTTLLRIESHTSKVSGTIWLSKPQDCIETDAVQSFLNNMQFVKKGAYDEYVLKNILKGKCTIKHSILPKTE</sequence>